<dbReference type="FunFam" id="3.30.160.60:FF:000100">
    <property type="entry name" value="Zinc finger 45-like"/>
    <property type="match status" value="1"/>
</dbReference>
<keyword evidence="5 11" id="KW-0862">Zinc</keyword>
<dbReference type="Pfam" id="PF00096">
    <property type="entry name" value="zf-C2H2"/>
    <property type="match status" value="5"/>
</dbReference>
<feature type="binding site" evidence="11">
    <location>
        <position position="8"/>
    </location>
    <ligand>
        <name>Zn(2+)</name>
        <dbReference type="ChEBI" id="CHEBI:29105"/>
    </ligand>
</feature>
<evidence type="ECO:0000256" key="6">
    <source>
        <dbReference type="ARBA" id="ARBA00023015"/>
    </source>
</evidence>
<feature type="domain" description="C2H2-type" evidence="12">
    <location>
        <begin position="227"/>
        <end position="254"/>
    </location>
</feature>
<evidence type="ECO:0000259" key="12">
    <source>
        <dbReference type="PROSITE" id="PS50157"/>
    </source>
</evidence>
<dbReference type="GO" id="GO:0000981">
    <property type="term" value="F:DNA-binding transcription factor activity, RNA polymerase II-specific"/>
    <property type="evidence" value="ECO:0007669"/>
    <property type="project" value="TreeGrafter"/>
</dbReference>
<dbReference type="SUPFAM" id="SSF57716">
    <property type="entry name" value="Glucocorticoid receptor-like (DNA-binding domain)"/>
    <property type="match status" value="1"/>
</dbReference>
<dbReference type="PROSITE" id="PS50157">
    <property type="entry name" value="ZINC_FINGER_C2H2_2"/>
    <property type="match status" value="5"/>
</dbReference>
<reference evidence="14" key="1">
    <citation type="submission" date="2019-08" db="EMBL/GenBank/DDBJ databases">
        <title>The genome of the North American firefly Photinus pyralis.</title>
        <authorList>
            <consortium name="Photinus pyralis genome working group"/>
            <person name="Fallon T.R."/>
            <person name="Sander Lower S.E."/>
            <person name="Weng J.-K."/>
        </authorList>
    </citation>
    <scope>NUCLEOTIDE SEQUENCE</scope>
    <source>
        <strain evidence="14">TRF0915ILg1</strain>
        <tissue evidence="14">Whole body</tissue>
    </source>
</reference>
<evidence type="ECO:0000256" key="3">
    <source>
        <dbReference type="ARBA" id="ARBA00022737"/>
    </source>
</evidence>
<name>A0A8K0DF52_IGNLU</name>
<evidence type="ECO:0000313" key="15">
    <source>
        <dbReference type="Proteomes" id="UP000801492"/>
    </source>
</evidence>
<keyword evidence="8" id="KW-0804">Transcription</keyword>
<keyword evidence="6" id="KW-0805">Transcription regulation</keyword>
<dbReference type="SUPFAM" id="SSF57667">
    <property type="entry name" value="beta-beta-alpha zinc fingers"/>
    <property type="match status" value="4"/>
</dbReference>
<evidence type="ECO:0000256" key="10">
    <source>
        <dbReference type="PROSITE-ProRule" id="PRU00042"/>
    </source>
</evidence>
<evidence type="ECO:0000256" key="7">
    <source>
        <dbReference type="ARBA" id="ARBA00023125"/>
    </source>
</evidence>
<keyword evidence="9" id="KW-0539">Nucleus</keyword>
<organism evidence="14 15">
    <name type="scientific">Ignelater luminosus</name>
    <name type="common">Cucubano</name>
    <name type="synonym">Pyrophorus luminosus</name>
    <dbReference type="NCBI Taxonomy" id="2038154"/>
    <lineage>
        <taxon>Eukaryota</taxon>
        <taxon>Metazoa</taxon>
        <taxon>Ecdysozoa</taxon>
        <taxon>Arthropoda</taxon>
        <taxon>Hexapoda</taxon>
        <taxon>Insecta</taxon>
        <taxon>Pterygota</taxon>
        <taxon>Neoptera</taxon>
        <taxon>Endopterygota</taxon>
        <taxon>Coleoptera</taxon>
        <taxon>Polyphaga</taxon>
        <taxon>Elateriformia</taxon>
        <taxon>Elateroidea</taxon>
        <taxon>Elateridae</taxon>
        <taxon>Agrypninae</taxon>
        <taxon>Pyrophorini</taxon>
        <taxon>Ignelater</taxon>
    </lineage>
</organism>
<evidence type="ECO:0000256" key="2">
    <source>
        <dbReference type="ARBA" id="ARBA00022723"/>
    </source>
</evidence>
<dbReference type="FunFam" id="3.30.160.60:FF:000064">
    <property type="entry name" value="Early growth response protein 3"/>
    <property type="match status" value="1"/>
</dbReference>
<dbReference type="EMBL" id="VTPC01000594">
    <property type="protein sequence ID" value="KAF2905150.1"/>
    <property type="molecule type" value="Genomic_DNA"/>
</dbReference>
<protein>
    <submittedName>
        <fullName evidence="14">Uncharacterized protein</fullName>
    </submittedName>
</protein>
<evidence type="ECO:0000256" key="9">
    <source>
        <dbReference type="ARBA" id="ARBA00023242"/>
    </source>
</evidence>
<feature type="binding site" evidence="11">
    <location>
        <position position="51"/>
    </location>
    <ligand>
        <name>Zn(2+)</name>
        <dbReference type="ChEBI" id="CHEBI:29105"/>
    </ligand>
</feature>
<keyword evidence="4 10" id="KW-0863">Zinc-finger</keyword>
<keyword evidence="2 11" id="KW-0479">Metal-binding</keyword>
<accession>A0A8K0DF52</accession>
<dbReference type="SMART" id="SM00868">
    <property type="entry name" value="zf-AD"/>
    <property type="match status" value="1"/>
</dbReference>
<feature type="binding site" evidence="11">
    <location>
        <position position="48"/>
    </location>
    <ligand>
        <name>Zn(2+)</name>
        <dbReference type="ChEBI" id="CHEBI:29105"/>
    </ligand>
</feature>
<comment type="caution">
    <text evidence="14">The sequence shown here is derived from an EMBL/GenBank/DDBJ whole genome shotgun (WGS) entry which is preliminary data.</text>
</comment>
<evidence type="ECO:0000256" key="11">
    <source>
        <dbReference type="PROSITE-ProRule" id="PRU01263"/>
    </source>
</evidence>
<dbReference type="AlphaFoldDB" id="A0A8K0DF52"/>
<evidence type="ECO:0000256" key="8">
    <source>
        <dbReference type="ARBA" id="ARBA00023163"/>
    </source>
</evidence>
<dbReference type="Gene3D" id="3.30.160.60">
    <property type="entry name" value="Classic Zinc Finger"/>
    <property type="match status" value="4"/>
</dbReference>
<feature type="domain" description="C2H2-type" evidence="12">
    <location>
        <begin position="200"/>
        <end position="227"/>
    </location>
</feature>
<feature type="domain" description="C2H2-type" evidence="12">
    <location>
        <begin position="285"/>
        <end position="312"/>
    </location>
</feature>
<dbReference type="PROSITE" id="PS00028">
    <property type="entry name" value="ZINC_FINGER_C2H2_1"/>
    <property type="match status" value="6"/>
</dbReference>
<dbReference type="GO" id="GO:0000977">
    <property type="term" value="F:RNA polymerase II transcription regulatory region sequence-specific DNA binding"/>
    <property type="evidence" value="ECO:0007669"/>
    <property type="project" value="TreeGrafter"/>
</dbReference>
<sequence length="341" mass="39767">MENVCRTCLRIPDNLLCLFDAQLQLPHKISVIADIKIFPNDNLPSKVCEECIKNINLVYNFRKVIRNSDLELRERYAALERNNSINLLQSIKSDDETELEVKDEVEKSEEVNANDLAEGESNVATKGHKTRKRYTFKNMLMYWKKTYECKSCDFTCTELSKWHNHKRTKHYPRGVCNICGKSMRNDNLHKHIKSHSESPVTCTQCGKVFKNSESLRAHSFIHTGPELVCDLCGKTYKYRGEYNRHIKRHSLNGEKTVKCPLCDKMFHEKKHIKKHMQTHTGERPYSCQYCHKGFSSSYALKTHIRQHTNEKPYICEYCPMAFPQKVSLMTHIKSKHSTAST</sequence>
<dbReference type="Gene3D" id="3.40.1800.20">
    <property type="match status" value="1"/>
</dbReference>
<feature type="domain" description="C2H2-type" evidence="12">
    <location>
        <begin position="257"/>
        <end position="284"/>
    </location>
</feature>
<dbReference type="PANTHER" id="PTHR24379">
    <property type="entry name" value="KRAB AND ZINC FINGER DOMAIN-CONTAINING"/>
    <property type="match status" value="1"/>
</dbReference>
<comment type="subcellular location">
    <subcellularLocation>
        <location evidence="1">Nucleus</location>
    </subcellularLocation>
</comment>
<dbReference type="InterPro" id="IPR013087">
    <property type="entry name" value="Znf_C2H2_type"/>
</dbReference>
<dbReference type="InterPro" id="IPR012934">
    <property type="entry name" value="Znf_AD"/>
</dbReference>
<evidence type="ECO:0000313" key="14">
    <source>
        <dbReference type="EMBL" id="KAF2905150.1"/>
    </source>
</evidence>
<keyword evidence="7" id="KW-0238">DNA-binding</keyword>
<proteinExistence type="predicted"/>
<dbReference type="GO" id="GO:0005634">
    <property type="term" value="C:nucleus"/>
    <property type="evidence" value="ECO:0007669"/>
    <property type="project" value="UniProtKB-SubCell"/>
</dbReference>
<feature type="binding site" evidence="11">
    <location>
        <position position="5"/>
    </location>
    <ligand>
        <name>Zn(2+)</name>
        <dbReference type="ChEBI" id="CHEBI:29105"/>
    </ligand>
</feature>
<gene>
    <name evidence="14" type="ORF">ILUMI_01025</name>
</gene>
<evidence type="ECO:0000256" key="4">
    <source>
        <dbReference type="ARBA" id="ARBA00022771"/>
    </source>
</evidence>
<dbReference type="PANTHER" id="PTHR24379:SF127">
    <property type="entry name" value="BLOODY FINGERS-RELATED"/>
    <property type="match status" value="1"/>
</dbReference>
<dbReference type="OrthoDB" id="6077919at2759"/>
<evidence type="ECO:0000256" key="1">
    <source>
        <dbReference type="ARBA" id="ARBA00004123"/>
    </source>
</evidence>
<feature type="domain" description="ZAD" evidence="13">
    <location>
        <begin position="3"/>
        <end position="75"/>
    </location>
</feature>
<dbReference type="Proteomes" id="UP000801492">
    <property type="component" value="Unassembled WGS sequence"/>
</dbReference>
<dbReference type="Pfam" id="PF07776">
    <property type="entry name" value="zf-AD"/>
    <property type="match status" value="1"/>
</dbReference>
<dbReference type="GO" id="GO:0008270">
    <property type="term" value="F:zinc ion binding"/>
    <property type="evidence" value="ECO:0007669"/>
    <property type="project" value="UniProtKB-UniRule"/>
</dbReference>
<evidence type="ECO:0000259" key="13">
    <source>
        <dbReference type="PROSITE" id="PS51915"/>
    </source>
</evidence>
<evidence type="ECO:0000256" key="5">
    <source>
        <dbReference type="ARBA" id="ARBA00022833"/>
    </source>
</evidence>
<dbReference type="SMART" id="SM00355">
    <property type="entry name" value="ZnF_C2H2"/>
    <property type="match status" value="7"/>
</dbReference>
<dbReference type="PROSITE" id="PS51915">
    <property type="entry name" value="ZAD"/>
    <property type="match status" value="1"/>
</dbReference>
<keyword evidence="15" id="KW-1185">Reference proteome</keyword>
<feature type="domain" description="C2H2-type" evidence="12">
    <location>
        <begin position="313"/>
        <end position="341"/>
    </location>
</feature>
<dbReference type="InterPro" id="IPR036236">
    <property type="entry name" value="Znf_C2H2_sf"/>
</dbReference>
<keyword evidence="3" id="KW-0677">Repeat</keyword>